<dbReference type="InterPro" id="IPR015919">
    <property type="entry name" value="Cadherin-like_sf"/>
</dbReference>
<dbReference type="InterPro" id="IPR041286">
    <property type="entry name" value="MBG_2"/>
</dbReference>
<protein>
    <submittedName>
        <fullName evidence="2">T9SS type B sorting domain-containing protein</fullName>
    </submittedName>
</protein>
<feature type="non-terminal residue" evidence="2">
    <location>
        <position position="1"/>
    </location>
</feature>
<proteinExistence type="predicted"/>
<dbReference type="GO" id="GO:0007156">
    <property type="term" value="P:homophilic cell adhesion via plasma membrane adhesion molecules"/>
    <property type="evidence" value="ECO:0007669"/>
    <property type="project" value="InterPro"/>
</dbReference>
<dbReference type="GO" id="GO:0005509">
    <property type="term" value="F:calcium ion binding"/>
    <property type="evidence" value="ECO:0007669"/>
    <property type="project" value="InterPro"/>
</dbReference>
<sequence>KSITVTASAKTKVYGSADPSFTYVVTGLVGSEKVTGDLSRAAGEDIGNHAINQGSLNGGGNYQVVFVGADLSVTPRTVAVKAEAKAKIYGDADPTLTYTTPAGGPVNGDKFTGSLTRDNGEPVGRYTIRQGDLSLSSNYLIVFTGAELTIGKRAIAVTAEAKTKVYGDPAPPFTYMISNGSLVKGDSFTGSLSRNPGSNTGNYGISQGNFAINGNYILSFTGASLVIGKRPLTITAENKTRPFGAFEPAFTAMYSGFATGETNLVLSKQPVLSTTASLFSLEGSYPINIGDAAAANYEITYVNGTLTILPATDAPITLTQLSFFENQPAGTVVATIAPLVNRPGESFAYSLAQGAGGEDNGAFSIAGNQLKISRSLDFEQQQTYKVLVRSTDKNGVPLVRAFTLSLVDVNEAPTLAAVPDQSVCPVTTVQKIALSGISGGPESGQTTSVTIAASVPAMFTQLSVASGIISYALAAGASGKAVITVKVTDNGGTANGGTDTFLRDINVLIYTPPVISIIYSTPTATVSKGATITLTASGGATYQWANAAGVTGPQNMASLTVTPAATTTYTVTATSATGCTSQQSITITTEDIKELNAVNLMTPNGDGVNDKWVIKDIALFPNNWVKVFDRAGRLVFSKAGYENDWDATFNGSPLAPGTYYYVVNLGPVGGTYKGFITILSKKWVK</sequence>
<keyword evidence="3" id="KW-1185">Reference proteome</keyword>
<evidence type="ECO:0000259" key="1">
    <source>
        <dbReference type="PROSITE" id="PS50268"/>
    </source>
</evidence>
<organism evidence="2 3">
    <name type="scientific">Hufsiella ginkgonis</name>
    <dbReference type="NCBI Taxonomy" id="2695274"/>
    <lineage>
        <taxon>Bacteria</taxon>
        <taxon>Pseudomonadati</taxon>
        <taxon>Bacteroidota</taxon>
        <taxon>Sphingobacteriia</taxon>
        <taxon>Sphingobacteriales</taxon>
        <taxon>Sphingobacteriaceae</taxon>
        <taxon>Hufsiella</taxon>
    </lineage>
</organism>
<evidence type="ECO:0000313" key="2">
    <source>
        <dbReference type="EMBL" id="MXV16881.1"/>
    </source>
</evidence>
<evidence type="ECO:0000313" key="3">
    <source>
        <dbReference type="Proteomes" id="UP000451233"/>
    </source>
</evidence>
<gene>
    <name evidence="2" type="ORF">GS398_16390</name>
</gene>
<dbReference type="InterPro" id="IPR026341">
    <property type="entry name" value="T9SS_type_B"/>
</dbReference>
<dbReference type="NCBIfam" id="TIGR04131">
    <property type="entry name" value="Bac_Flav_CTERM"/>
    <property type="match status" value="1"/>
</dbReference>
<dbReference type="RefSeq" id="WP_160907851.1">
    <property type="nucleotide sequence ID" value="NZ_WVHS01000003.1"/>
</dbReference>
<dbReference type="Gene3D" id="3.30.160.710">
    <property type="match status" value="1"/>
</dbReference>
<dbReference type="Proteomes" id="UP000451233">
    <property type="component" value="Unassembled WGS sequence"/>
</dbReference>
<dbReference type="EMBL" id="WVHS01000003">
    <property type="protein sequence ID" value="MXV16881.1"/>
    <property type="molecule type" value="Genomic_DNA"/>
</dbReference>
<feature type="domain" description="Cadherin" evidence="1">
    <location>
        <begin position="315"/>
        <end position="415"/>
    </location>
</feature>
<dbReference type="Gene3D" id="2.60.40.60">
    <property type="entry name" value="Cadherins"/>
    <property type="match status" value="1"/>
</dbReference>
<accession>A0A7K1Y0X4</accession>
<name>A0A7K1Y0X4_9SPHI</name>
<dbReference type="CDD" id="cd11304">
    <property type="entry name" value="Cadherin_repeat"/>
    <property type="match status" value="1"/>
</dbReference>
<dbReference type="InterPro" id="IPR002126">
    <property type="entry name" value="Cadherin-like_dom"/>
</dbReference>
<comment type="caution">
    <text evidence="2">The sequence shown here is derived from an EMBL/GenBank/DDBJ whole genome shotgun (WGS) entry which is preliminary data.</text>
</comment>
<reference evidence="2 3" key="1">
    <citation type="submission" date="2019-11" db="EMBL/GenBank/DDBJ databases">
        <title>Pedobacter sp. HMF7056 Genome sequencing and assembly.</title>
        <authorList>
            <person name="Kang H."/>
            <person name="Kim H."/>
            <person name="Joh K."/>
        </authorList>
    </citation>
    <scope>NUCLEOTIDE SEQUENCE [LARGE SCALE GENOMIC DNA]</scope>
    <source>
        <strain evidence="2 3">HMF7056</strain>
    </source>
</reference>
<dbReference type="Pfam" id="PF18676">
    <property type="entry name" value="MBG_2"/>
    <property type="match status" value="4"/>
</dbReference>
<dbReference type="GO" id="GO:0016020">
    <property type="term" value="C:membrane"/>
    <property type="evidence" value="ECO:0007669"/>
    <property type="project" value="InterPro"/>
</dbReference>
<dbReference type="Pfam" id="PF13585">
    <property type="entry name" value="CHU_C"/>
    <property type="match status" value="1"/>
</dbReference>
<dbReference type="SUPFAM" id="SSF49313">
    <property type="entry name" value="Cadherin-like"/>
    <property type="match status" value="1"/>
</dbReference>
<dbReference type="AlphaFoldDB" id="A0A7K1Y0X4"/>
<dbReference type="PROSITE" id="PS50268">
    <property type="entry name" value="CADHERIN_2"/>
    <property type="match status" value="1"/>
</dbReference>